<dbReference type="InterPro" id="IPR027417">
    <property type="entry name" value="P-loop_NTPase"/>
</dbReference>
<feature type="domain" description="Type VI secretion system component TssM1 helical" evidence="6">
    <location>
        <begin position="1095"/>
        <end position="1155"/>
    </location>
</feature>
<evidence type="ECO:0000259" key="4">
    <source>
        <dbReference type="Pfam" id="PF06761"/>
    </source>
</evidence>
<protein>
    <submittedName>
        <fullName evidence="7">Type VI secretion protein IcmF/TssM N-terminal domain-containing protein</fullName>
    </submittedName>
</protein>
<reference evidence="7 8" key="1">
    <citation type="submission" date="2023-04" db="EMBL/GenBank/DDBJ databases">
        <title>A long-awaited taxogenomic arrangement of the family Halomonadaceae.</title>
        <authorList>
            <person name="De La Haba R."/>
            <person name="Chuvochina M."/>
            <person name="Wittouck S."/>
            <person name="Arahal D.R."/>
            <person name="Sanchez-Porro C."/>
            <person name="Hugenholtz P."/>
            <person name="Ventosa A."/>
        </authorList>
    </citation>
    <scope>NUCLEOTIDE SEQUENCE [LARGE SCALE GENOMIC DNA]</scope>
    <source>
        <strain evidence="7 8">DSM 17332</strain>
    </source>
</reference>
<dbReference type="Pfam" id="PF21070">
    <property type="entry name" value="IcmF_helical"/>
    <property type="match status" value="1"/>
</dbReference>
<evidence type="ECO:0000313" key="8">
    <source>
        <dbReference type="Proteomes" id="UP001252270"/>
    </source>
</evidence>
<dbReference type="SUPFAM" id="SSF52540">
    <property type="entry name" value="P-loop containing nucleoside triphosphate hydrolases"/>
    <property type="match status" value="1"/>
</dbReference>
<keyword evidence="2" id="KW-0472">Membrane</keyword>
<dbReference type="PANTHER" id="PTHR36153">
    <property type="entry name" value="INNER MEMBRANE PROTEIN-RELATED"/>
    <property type="match status" value="1"/>
</dbReference>
<dbReference type="Pfam" id="PF14331">
    <property type="entry name" value="IcmF-related_N"/>
    <property type="match status" value="1"/>
</dbReference>
<dbReference type="Gene3D" id="3.40.50.300">
    <property type="entry name" value="P-loop containing nucleotide triphosphate hydrolases"/>
    <property type="match status" value="1"/>
</dbReference>
<feature type="domain" description="IcmF-related" evidence="4">
    <location>
        <begin position="692"/>
        <end position="933"/>
    </location>
</feature>
<evidence type="ECO:0000259" key="6">
    <source>
        <dbReference type="Pfam" id="PF21070"/>
    </source>
</evidence>
<dbReference type="InterPro" id="IPR053156">
    <property type="entry name" value="T6SS_TssM-like"/>
</dbReference>
<keyword evidence="2" id="KW-1133">Transmembrane helix</keyword>
<evidence type="ECO:0000313" key="7">
    <source>
        <dbReference type="EMBL" id="MDR5893607.1"/>
    </source>
</evidence>
<sequence length="1321" mass="145786">MRRLLGFLKSFWLLSFALWLAGVLLCVWWIPRLGGGPQRLAIAVALLSALWLLAIVLRKYRRVRAERELESLVQLEVDREAASAASRAGDYEVLRERLKSALGMLKARRGRSGTLSELPWYLVLGHASSGKTSLLTRSGLSTSVAGLGAEAGTQYCDWYFGDEAVMIDTAGRYVAEEQPAREFADFLRLLARRRRRTAINGLVVVVDLPALLKAPREENHALARQLIERIDAYQTALGATPPVYLCFSKADLVPGFVEAFGALEGERRHRPWGITFPAAEVRDSGLGRAFRQRFAPLVEALRAHVERRLVEEGRAADLALLRFPDYVAEMEGRLADFLEPFDLRHHPDTAPLARGLYFTSALQRGDGLPAILDEQVRDTFALADTPSSTGEGAAVRGERSYFIQGLFRDVLIPDRNLVQHHARHGPRHALKPWLVTAAGVAGLGTLGVLGHAYWHNHQTLLAFDQRLTAMSRADDGERLALLQGEVARLKRQGRDGLPLWEDAGLEVGRALRPGLEATWFTALEQQVLAPVAEHLGERLAEVGELAASLGLETGVEEMAEVAASGVEPLGSSRLEGVAGQGRERLSASGERLQDRLTARPTLGSVPRSPGDLAGRLRGEADHRVAGSARDAYWGARSDARDALRQGARDAWRDGLGGGEGESAVQASMAAIEEGPALSEAALNRLEPSQVAALIEAYDALKLYLVLTDPEAHPEAGFVREALPRAWRQLAEADARVPGDEALIRDGATLYADYLEAGRAPALRRDERRVAQARADLKAFLVEITPADREYLRLRLAAEARFPALTLADMLPEASRSLMYAGEAVPAIFTRRVWEEFVLPELTRTLASEPQVERDWVLEGESELDEQQGRAQFAREVLARYKLEYIFAWERFLADVGVRRFEGLAASREHLTQLSDYQRSPIKVLLQEVDANTRWDHPETDQRQAGSDEREAAEADDERGWWQRTRAWLSGGAGEQALALTDLPPIHDGILADHFEPVGQLFGAELGAEGDASQMDRYLLLLRQLKVRLDRLESGDVGRRTKQLMEEVVEGRPNEITALHSYVAANIDTSRDELVQSLQRLFRDPVEFAVASLDGPIAAQLAAAWGDQVAVPWQRMVGGRFPVSDSSNEASVRDLRRFVDPETGLLTDFAQQEVGSLEEASNGSGEPLVDPRITATIAQGTSVGRVLESLADEQNGFEIMIEPSSRLTSIRLVLDGQEEVYRMGPQSWQRFVWPGEERQAGARLDVVTHGGQRITVFDYPSRWGLLRLVESASVTDLDGVRQRLTWHTAAGPVSLVARNFGGVKLTDLERVRRLQIPTVGAP</sequence>
<feature type="domain" description="Type VI secretion system IcmF C-terminal" evidence="3">
    <location>
        <begin position="1198"/>
        <end position="1294"/>
    </location>
</feature>
<dbReference type="PANTHER" id="PTHR36153:SF1">
    <property type="entry name" value="TYPE VI SECRETION SYSTEM COMPONENT TSSM1"/>
    <property type="match status" value="1"/>
</dbReference>
<dbReference type="InterPro" id="IPR010623">
    <property type="entry name" value="IcmF_C"/>
</dbReference>
<name>A0ABU1GQ02_9GAMM</name>
<feature type="transmembrane region" description="Helical" evidence="2">
    <location>
        <begin position="433"/>
        <end position="454"/>
    </location>
</feature>
<feature type="transmembrane region" description="Helical" evidence="2">
    <location>
        <begin position="36"/>
        <end position="57"/>
    </location>
</feature>
<proteinExistence type="predicted"/>
<dbReference type="CDD" id="cd00882">
    <property type="entry name" value="Ras_like_GTPase"/>
    <property type="match status" value="1"/>
</dbReference>
<dbReference type="EMBL" id="JARWAL010000011">
    <property type="protein sequence ID" value="MDR5893607.1"/>
    <property type="molecule type" value="Genomic_DNA"/>
</dbReference>
<feature type="region of interest" description="Disordered" evidence="1">
    <location>
        <begin position="932"/>
        <end position="958"/>
    </location>
</feature>
<dbReference type="Proteomes" id="UP001252270">
    <property type="component" value="Unassembled WGS sequence"/>
</dbReference>
<evidence type="ECO:0000259" key="5">
    <source>
        <dbReference type="Pfam" id="PF14331"/>
    </source>
</evidence>
<comment type="caution">
    <text evidence="7">The sequence shown here is derived from an EMBL/GenBank/DDBJ whole genome shotgun (WGS) entry which is preliminary data.</text>
</comment>
<evidence type="ECO:0000259" key="3">
    <source>
        <dbReference type="Pfam" id="PF06744"/>
    </source>
</evidence>
<evidence type="ECO:0000256" key="2">
    <source>
        <dbReference type="SAM" id="Phobius"/>
    </source>
</evidence>
<dbReference type="RefSeq" id="WP_309637178.1">
    <property type="nucleotide sequence ID" value="NZ_JARWAL010000011.1"/>
</dbReference>
<gene>
    <name evidence="7" type="ORF">QC820_12380</name>
</gene>
<dbReference type="Pfam" id="PF06761">
    <property type="entry name" value="IcmF-related"/>
    <property type="match status" value="1"/>
</dbReference>
<dbReference type="InterPro" id="IPR025743">
    <property type="entry name" value="TssM1_N"/>
</dbReference>
<dbReference type="InterPro" id="IPR048677">
    <property type="entry name" value="TssM1_hel"/>
</dbReference>
<dbReference type="Pfam" id="PF06744">
    <property type="entry name" value="IcmF_C"/>
    <property type="match status" value="1"/>
</dbReference>
<accession>A0ABU1GQ02</accession>
<keyword evidence="8" id="KW-1185">Reference proteome</keyword>
<feature type="domain" description="Type VI secretion system component TssM1 N-terminal" evidence="5">
    <location>
        <begin position="177"/>
        <end position="437"/>
    </location>
</feature>
<dbReference type="InterPro" id="IPR009612">
    <property type="entry name" value="IcmF-rel"/>
</dbReference>
<organism evidence="7 8">
    <name type="scientific">Halomonas mongoliensis</name>
    <dbReference type="NCBI Taxonomy" id="321265"/>
    <lineage>
        <taxon>Bacteria</taxon>
        <taxon>Pseudomonadati</taxon>
        <taxon>Pseudomonadota</taxon>
        <taxon>Gammaproteobacteria</taxon>
        <taxon>Oceanospirillales</taxon>
        <taxon>Halomonadaceae</taxon>
        <taxon>Halomonas</taxon>
    </lineage>
</organism>
<evidence type="ECO:0000256" key="1">
    <source>
        <dbReference type="SAM" id="MobiDB-lite"/>
    </source>
</evidence>
<feature type="transmembrane region" description="Helical" evidence="2">
    <location>
        <begin position="12"/>
        <end position="30"/>
    </location>
</feature>
<keyword evidence="2" id="KW-0812">Transmembrane</keyword>